<evidence type="ECO:0000256" key="2">
    <source>
        <dbReference type="ARBA" id="ARBA00010790"/>
    </source>
</evidence>
<comment type="caution">
    <text evidence="6">The sequence shown here is derived from an EMBL/GenBank/DDBJ whole genome shotgun (WGS) entry which is preliminary data.</text>
</comment>
<dbReference type="EMBL" id="JADCUA010000025">
    <property type="protein sequence ID" value="KAH9831522.1"/>
    <property type="molecule type" value="Genomic_DNA"/>
</dbReference>
<evidence type="ECO:0000313" key="6">
    <source>
        <dbReference type="EMBL" id="KAH9831522.1"/>
    </source>
</evidence>
<dbReference type="Gene3D" id="3.50.50.60">
    <property type="entry name" value="FAD/NAD(P)-binding domain"/>
    <property type="match status" value="1"/>
</dbReference>
<evidence type="ECO:0000256" key="1">
    <source>
        <dbReference type="ARBA" id="ARBA00001974"/>
    </source>
</evidence>
<evidence type="ECO:0000259" key="5">
    <source>
        <dbReference type="PROSITE" id="PS00624"/>
    </source>
</evidence>
<gene>
    <name evidence="6" type="ORF">C8Q71DRAFT_780977</name>
</gene>
<dbReference type="Pfam" id="PF00732">
    <property type="entry name" value="GMC_oxred_N"/>
    <property type="match status" value="1"/>
</dbReference>
<dbReference type="RefSeq" id="XP_047774636.1">
    <property type="nucleotide sequence ID" value="XM_047924861.1"/>
</dbReference>
<keyword evidence="3" id="KW-0285">Flavoprotein</keyword>
<dbReference type="InterPro" id="IPR000172">
    <property type="entry name" value="GMC_OxRdtase_N"/>
</dbReference>
<evidence type="ECO:0000256" key="3">
    <source>
        <dbReference type="ARBA" id="ARBA00022630"/>
    </source>
</evidence>
<dbReference type="InterPro" id="IPR012132">
    <property type="entry name" value="GMC_OxRdtase"/>
</dbReference>
<accession>A0ABQ8K4T8</accession>
<organism evidence="6 7">
    <name type="scientific">Rhodofomes roseus</name>
    <dbReference type="NCBI Taxonomy" id="34475"/>
    <lineage>
        <taxon>Eukaryota</taxon>
        <taxon>Fungi</taxon>
        <taxon>Dikarya</taxon>
        <taxon>Basidiomycota</taxon>
        <taxon>Agaricomycotina</taxon>
        <taxon>Agaricomycetes</taxon>
        <taxon>Polyporales</taxon>
        <taxon>Rhodofomes</taxon>
    </lineage>
</organism>
<dbReference type="PANTHER" id="PTHR11552:SF147">
    <property type="entry name" value="CHOLINE DEHYDROGENASE, MITOCHONDRIAL"/>
    <property type="match status" value="1"/>
</dbReference>
<dbReference type="PIRSF" id="PIRSF000137">
    <property type="entry name" value="Alcohol_oxidase"/>
    <property type="match status" value="1"/>
</dbReference>
<dbReference type="Proteomes" id="UP000814176">
    <property type="component" value="Unassembled WGS sequence"/>
</dbReference>
<keyword evidence="4" id="KW-0274">FAD</keyword>
<dbReference type="SUPFAM" id="SSF51905">
    <property type="entry name" value="FAD/NAD(P)-binding domain"/>
    <property type="match status" value="1"/>
</dbReference>
<comment type="cofactor">
    <cofactor evidence="1">
        <name>FAD</name>
        <dbReference type="ChEBI" id="CHEBI:57692"/>
    </cofactor>
</comment>
<evidence type="ECO:0000313" key="7">
    <source>
        <dbReference type="Proteomes" id="UP000814176"/>
    </source>
</evidence>
<dbReference type="InterPro" id="IPR036188">
    <property type="entry name" value="FAD/NAD-bd_sf"/>
</dbReference>
<comment type="similarity">
    <text evidence="2">Belongs to the GMC oxidoreductase family.</text>
</comment>
<name>A0ABQ8K4T8_9APHY</name>
<dbReference type="Gene3D" id="3.30.560.10">
    <property type="entry name" value="Glucose Oxidase, domain 3"/>
    <property type="match status" value="1"/>
</dbReference>
<dbReference type="SUPFAM" id="SSF54373">
    <property type="entry name" value="FAD-linked reductases, C-terminal domain"/>
    <property type="match status" value="1"/>
</dbReference>
<evidence type="ECO:0000256" key="4">
    <source>
        <dbReference type="ARBA" id="ARBA00022827"/>
    </source>
</evidence>
<keyword evidence="7" id="KW-1185">Reference proteome</keyword>
<feature type="domain" description="Glucose-methanol-choline oxidoreductase N-terminal" evidence="5">
    <location>
        <begin position="348"/>
        <end position="362"/>
    </location>
</feature>
<proteinExistence type="inferred from homology"/>
<dbReference type="Pfam" id="PF05199">
    <property type="entry name" value="GMC_oxred_C"/>
    <property type="match status" value="1"/>
</dbReference>
<dbReference type="PROSITE" id="PS00624">
    <property type="entry name" value="GMC_OXRED_2"/>
    <property type="match status" value="1"/>
</dbReference>
<reference evidence="6 7" key="1">
    <citation type="journal article" date="2021" name="Environ. Microbiol.">
        <title>Gene family expansions and transcriptome signatures uncover fungal adaptations to wood decay.</title>
        <authorList>
            <person name="Hage H."/>
            <person name="Miyauchi S."/>
            <person name="Viragh M."/>
            <person name="Drula E."/>
            <person name="Min B."/>
            <person name="Chaduli D."/>
            <person name="Navarro D."/>
            <person name="Favel A."/>
            <person name="Norest M."/>
            <person name="Lesage-Meessen L."/>
            <person name="Balint B."/>
            <person name="Merenyi Z."/>
            <person name="de Eugenio L."/>
            <person name="Morin E."/>
            <person name="Martinez A.T."/>
            <person name="Baldrian P."/>
            <person name="Stursova M."/>
            <person name="Martinez M.J."/>
            <person name="Novotny C."/>
            <person name="Magnuson J.K."/>
            <person name="Spatafora J.W."/>
            <person name="Maurice S."/>
            <person name="Pangilinan J."/>
            <person name="Andreopoulos W."/>
            <person name="LaButti K."/>
            <person name="Hundley H."/>
            <person name="Na H."/>
            <person name="Kuo A."/>
            <person name="Barry K."/>
            <person name="Lipzen A."/>
            <person name="Henrissat B."/>
            <person name="Riley R."/>
            <person name="Ahrendt S."/>
            <person name="Nagy L.G."/>
            <person name="Grigoriev I.V."/>
            <person name="Martin F."/>
            <person name="Rosso M.N."/>
        </authorList>
    </citation>
    <scope>NUCLEOTIDE SEQUENCE [LARGE SCALE GENOMIC DNA]</scope>
    <source>
        <strain evidence="6 7">CIRM-BRFM 1785</strain>
    </source>
</reference>
<dbReference type="PANTHER" id="PTHR11552">
    <property type="entry name" value="GLUCOSE-METHANOL-CHOLINE GMC OXIDOREDUCTASE"/>
    <property type="match status" value="1"/>
</dbReference>
<sequence length="671" mass="72818">MASLERPHAVADRYSAVLRLLPAPLQAILRLRSAVVLGALVVVLRVVLSRSRRKSRKITDFERIARPVRGGEKTGASEYDVVLVGGGTAGCVLASRLSENPKLRVLLIEAGGSSVHNPFSRVPALYHRFFHTGYDWEIFTTPQEHAASKRKYWPRGRMLGGCSSMNAMIFHHGAPTDFDEWAAMQKGQEGASEWQYENFSKYFRKFEKFHPSKDYSLVDVALRGSAGPVNVGYFGNNSETTQHFLEACHNAGLERSPDLNTAKGTLGSSKVLTFIDSQGRRVTTESAYLTPEVLARPNLVIATHAQVTRILFEGAEGEAPRAVGVQFQDRKGELFEVRAKREVIISAGAIHTPQILMLSGIGPADHLSSFNIHVLVDHPGVGAHLMDHPVIDFHFRDKTKSRMSALSYDAQKFGKVDPAAVLKQLAYFAEYKIWASGPLTTNVAEAAAFTRSDDAGLLAKAGVTLPAPDDLEDSTSGSGAPDIEIFFTPMSYIEHGRVPFPPGHHVGVHTVLLRPTSTGTVRLQSAKPSDAPIVDPKYFATQHDITVLVRAARLVAHIINTAPFSSATLDPAGSSDTSGLLNHNLAQQSDAEIEALIRDRVETLYHPACTARMAPREDGGVVDPLLRVHGVQGLRVCDASVFPTITSGHTASPTIALAERAADIILGAYGE</sequence>
<dbReference type="InterPro" id="IPR007867">
    <property type="entry name" value="GMC_OxRtase_C"/>
</dbReference>
<protein>
    <submittedName>
        <fullName evidence="6">GMC oxidoreductase</fullName>
    </submittedName>
</protein>
<dbReference type="GeneID" id="72005593"/>